<dbReference type="Gene3D" id="3.30.70.270">
    <property type="match status" value="1"/>
</dbReference>
<dbReference type="PANTHER" id="PTHR44757">
    <property type="entry name" value="DIGUANYLATE CYCLASE DGCP"/>
    <property type="match status" value="1"/>
</dbReference>
<dbReference type="RefSeq" id="WP_165871269.1">
    <property type="nucleotide sequence ID" value="NZ_JAJUHT010000011.1"/>
</dbReference>
<dbReference type="PANTHER" id="PTHR44757:SF2">
    <property type="entry name" value="BIOFILM ARCHITECTURE MAINTENANCE PROTEIN MBAA"/>
    <property type="match status" value="1"/>
</dbReference>
<dbReference type="InterPro" id="IPR013656">
    <property type="entry name" value="PAS_4"/>
</dbReference>
<dbReference type="InterPro" id="IPR029787">
    <property type="entry name" value="Nucleotide_cyclase"/>
</dbReference>
<dbReference type="Gene3D" id="3.30.450.20">
    <property type="entry name" value="PAS domain"/>
    <property type="match status" value="1"/>
</dbReference>
<name>A0A4R1K9N1_9BACT</name>
<dbReference type="NCBIfam" id="TIGR00254">
    <property type="entry name" value="GGDEF"/>
    <property type="match status" value="1"/>
</dbReference>
<dbReference type="NCBIfam" id="TIGR00229">
    <property type="entry name" value="sensory_box"/>
    <property type="match status" value="1"/>
</dbReference>
<reference evidence="2 3" key="1">
    <citation type="submission" date="2019-03" db="EMBL/GenBank/DDBJ databases">
        <title>Genomic Encyclopedia of Type Strains, Phase IV (KMG-IV): sequencing the most valuable type-strain genomes for metagenomic binning, comparative biology and taxonomic classification.</title>
        <authorList>
            <person name="Goeker M."/>
        </authorList>
    </citation>
    <scope>NUCLEOTIDE SEQUENCE [LARGE SCALE GENOMIC DNA]</scope>
    <source>
        <strain evidence="2 3">DSM 24984</strain>
    </source>
</reference>
<proteinExistence type="predicted"/>
<dbReference type="EMBL" id="SMGG01000004">
    <property type="protein sequence ID" value="TCK61064.1"/>
    <property type="molecule type" value="Genomic_DNA"/>
</dbReference>
<dbReference type="CDD" id="cd01949">
    <property type="entry name" value="GGDEF"/>
    <property type="match status" value="1"/>
</dbReference>
<comment type="caution">
    <text evidence="2">The sequence shown here is derived from an EMBL/GenBank/DDBJ whole genome shotgun (WGS) entry which is preliminary data.</text>
</comment>
<dbReference type="PROSITE" id="PS50887">
    <property type="entry name" value="GGDEF"/>
    <property type="match status" value="1"/>
</dbReference>
<dbReference type="Proteomes" id="UP000294614">
    <property type="component" value="Unassembled WGS sequence"/>
</dbReference>
<dbReference type="InterPro" id="IPR035965">
    <property type="entry name" value="PAS-like_dom_sf"/>
</dbReference>
<dbReference type="InterPro" id="IPR000160">
    <property type="entry name" value="GGDEF_dom"/>
</dbReference>
<gene>
    <name evidence="2" type="ORF">C8D98_1946</name>
</gene>
<dbReference type="AlphaFoldDB" id="A0A4R1K9N1"/>
<dbReference type="CDD" id="cd00130">
    <property type="entry name" value="PAS"/>
    <property type="match status" value="1"/>
</dbReference>
<dbReference type="SUPFAM" id="SSF55073">
    <property type="entry name" value="Nucleotide cyclase"/>
    <property type="match status" value="1"/>
</dbReference>
<dbReference type="SMART" id="SM00267">
    <property type="entry name" value="GGDEF"/>
    <property type="match status" value="1"/>
</dbReference>
<dbReference type="SUPFAM" id="SSF55785">
    <property type="entry name" value="PYP-like sensor domain (PAS domain)"/>
    <property type="match status" value="1"/>
</dbReference>
<dbReference type="Pfam" id="PF08448">
    <property type="entry name" value="PAS_4"/>
    <property type="match status" value="1"/>
</dbReference>
<evidence type="ECO:0000259" key="1">
    <source>
        <dbReference type="PROSITE" id="PS50887"/>
    </source>
</evidence>
<protein>
    <submittedName>
        <fullName evidence="2">PAS domain S-box-containing protein/diguanylate cyclase (GGDEF)-like protein</fullName>
    </submittedName>
</protein>
<accession>A0A4R1K9N1</accession>
<evidence type="ECO:0000313" key="3">
    <source>
        <dbReference type="Proteomes" id="UP000294614"/>
    </source>
</evidence>
<dbReference type="InterPro" id="IPR052155">
    <property type="entry name" value="Biofilm_reg_signaling"/>
</dbReference>
<organism evidence="2 3">
    <name type="scientific">Seleniivibrio woodruffii</name>
    <dbReference type="NCBI Taxonomy" id="1078050"/>
    <lineage>
        <taxon>Bacteria</taxon>
        <taxon>Pseudomonadati</taxon>
        <taxon>Deferribacterota</taxon>
        <taxon>Deferribacteres</taxon>
        <taxon>Deferribacterales</taxon>
        <taxon>Geovibrionaceae</taxon>
        <taxon>Seleniivibrio</taxon>
    </lineage>
</organism>
<dbReference type="InterPro" id="IPR043128">
    <property type="entry name" value="Rev_trsase/Diguanyl_cyclase"/>
</dbReference>
<evidence type="ECO:0000313" key="2">
    <source>
        <dbReference type="EMBL" id="TCK61064.1"/>
    </source>
</evidence>
<feature type="domain" description="GGDEF" evidence="1">
    <location>
        <begin position="162"/>
        <end position="294"/>
    </location>
</feature>
<sequence>MSKSSDFIFAAVNALPDPVYVFSENGDYIDVIGRGAGDGKNLIGRNIYEVIDRSLADRFLGIIRETISANEPGVYEYDLEETVCRVGGAEPCKVWFEARVAPFDFENRKCVIWLARDITEQKETENKLKETSFADPLTGVYSRSFFITELNSFYHRFLRTFRTYSVISVDMDGYRETLEKFGQKVGDSLLVHIAAVLRRVLRQSDVIARLGGDKFSVLLPDTDVKGAETLAERLREVLQKSHITTPSGKMSLTASFGCSQVSTKDEGYENTVSRAEIAVSMAKLAGKNTVRSVL</sequence>
<dbReference type="Pfam" id="PF00990">
    <property type="entry name" value="GGDEF"/>
    <property type="match status" value="1"/>
</dbReference>
<dbReference type="InterPro" id="IPR000014">
    <property type="entry name" value="PAS"/>
</dbReference>
<keyword evidence="3" id="KW-1185">Reference proteome</keyword>